<feature type="domain" description="Dynein heavy chain AAA lid" evidence="2">
    <location>
        <begin position="28"/>
        <end position="124"/>
    </location>
</feature>
<dbReference type="GO" id="GO:0051959">
    <property type="term" value="F:dynein light intermediate chain binding"/>
    <property type="evidence" value="ECO:0007669"/>
    <property type="project" value="InterPro"/>
</dbReference>
<dbReference type="InterPro" id="IPR042219">
    <property type="entry name" value="AAA_lid_11_sf"/>
</dbReference>
<dbReference type="GO" id="GO:0045505">
    <property type="term" value="F:dynein intermediate chain binding"/>
    <property type="evidence" value="ECO:0007669"/>
    <property type="project" value="InterPro"/>
</dbReference>
<dbReference type="Gene3D" id="3.10.490.20">
    <property type="match status" value="1"/>
</dbReference>
<feature type="domain" description="Dynein heavy chain C-terminal" evidence="3">
    <location>
        <begin position="133"/>
        <end position="277"/>
    </location>
</feature>
<dbReference type="Gene3D" id="1.20.1270.280">
    <property type="match status" value="1"/>
</dbReference>
<dbReference type="Pfam" id="PF18199">
    <property type="entry name" value="Dynein_C"/>
    <property type="match status" value="2"/>
</dbReference>
<dbReference type="InterPro" id="IPR026983">
    <property type="entry name" value="DHC"/>
</dbReference>
<evidence type="ECO:0000313" key="4">
    <source>
        <dbReference type="EMBL" id="CAD7589255.1"/>
    </source>
</evidence>
<proteinExistence type="predicted"/>
<dbReference type="EMBL" id="OE840011">
    <property type="protein sequence ID" value="CAD7589255.1"/>
    <property type="molecule type" value="Genomic_DNA"/>
</dbReference>
<dbReference type="InterPro" id="IPR043160">
    <property type="entry name" value="Dynein_C_barrel"/>
</dbReference>
<reference evidence="4" key="1">
    <citation type="submission" date="2020-11" db="EMBL/GenBank/DDBJ databases">
        <authorList>
            <person name="Tran Van P."/>
        </authorList>
    </citation>
    <scope>NUCLEOTIDE SEQUENCE</scope>
</reference>
<feature type="region of interest" description="Disordered" evidence="1">
    <location>
        <begin position="337"/>
        <end position="360"/>
    </location>
</feature>
<dbReference type="PANTHER" id="PTHR22878:SF70">
    <property type="entry name" value="DYNEIN HEAVY CHAIN 2, AXONEMAL"/>
    <property type="match status" value="1"/>
</dbReference>
<name>A0A7R9JTQ4_TIMGE</name>
<dbReference type="GO" id="GO:0030286">
    <property type="term" value="C:dynein complex"/>
    <property type="evidence" value="ECO:0007669"/>
    <property type="project" value="InterPro"/>
</dbReference>
<feature type="domain" description="Dynein heavy chain C-terminal" evidence="3">
    <location>
        <begin position="362"/>
        <end position="442"/>
    </location>
</feature>
<evidence type="ECO:0000259" key="3">
    <source>
        <dbReference type="Pfam" id="PF18199"/>
    </source>
</evidence>
<accession>A0A7R9JTQ4</accession>
<evidence type="ECO:0000259" key="2">
    <source>
        <dbReference type="Pfam" id="PF18198"/>
    </source>
</evidence>
<dbReference type="PANTHER" id="PTHR22878">
    <property type="entry name" value="DYNEIN HEAVY CHAIN 6, AXONEMAL-LIKE-RELATED"/>
    <property type="match status" value="1"/>
</dbReference>
<organism evidence="4">
    <name type="scientific">Timema genevievae</name>
    <name type="common">Walking stick</name>
    <dbReference type="NCBI Taxonomy" id="629358"/>
    <lineage>
        <taxon>Eukaryota</taxon>
        <taxon>Metazoa</taxon>
        <taxon>Ecdysozoa</taxon>
        <taxon>Arthropoda</taxon>
        <taxon>Hexapoda</taxon>
        <taxon>Insecta</taxon>
        <taxon>Pterygota</taxon>
        <taxon>Neoptera</taxon>
        <taxon>Polyneoptera</taxon>
        <taxon>Phasmatodea</taxon>
        <taxon>Timematodea</taxon>
        <taxon>Timematoidea</taxon>
        <taxon>Timematidae</taxon>
        <taxon>Timema</taxon>
    </lineage>
</organism>
<gene>
    <name evidence="4" type="ORF">TGEB3V08_LOCUS3227</name>
</gene>
<evidence type="ECO:0000256" key="1">
    <source>
        <dbReference type="SAM" id="MobiDB-lite"/>
    </source>
</evidence>
<dbReference type="InterPro" id="IPR041228">
    <property type="entry name" value="Dynein_C"/>
</dbReference>
<dbReference type="GO" id="GO:0007018">
    <property type="term" value="P:microtubule-based movement"/>
    <property type="evidence" value="ECO:0007669"/>
    <property type="project" value="InterPro"/>
</dbReference>
<dbReference type="FunFam" id="1.20.1270.280:FF:000001">
    <property type="entry name" value="dynein heavy chain 7, axonemal"/>
    <property type="match status" value="1"/>
</dbReference>
<dbReference type="Gene3D" id="1.10.8.720">
    <property type="entry name" value="Region D6 of dynein motor"/>
    <property type="match status" value="1"/>
</dbReference>
<protein>
    <recommendedName>
        <fullName evidence="5">Dynein heavy chain</fullName>
    </recommendedName>
</protein>
<dbReference type="InterPro" id="IPR041658">
    <property type="entry name" value="AAA_lid_11"/>
</dbReference>
<dbReference type="Pfam" id="PF18198">
    <property type="entry name" value="AAA_lid_11"/>
    <property type="match status" value="1"/>
</dbReference>
<evidence type="ECO:0008006" key="5">
    <source>
        <dbReference type="Google" id="ProtNLM"/>
    </source>
</evidence>
<sequence>MTVYYHRQTLNKVSVQEMMRTWLLYLSQMFINESADVPYEAILYLTGECNYGGRVTDDWDRRTLTTILEDFVNEQVVTSPSYLFCRVSEVYGLPRKTEYQVYIQHIETLPPDPPPEVFGLNMNAGITRDLFNSRVLIDTMLLVQGGTVSAGGAGEKGAGDTLLSDITDDILGKLPVNYDLEKAMCNYPTSYSESMNTVLVQEMDRFNRLLSVIRSTLETLRRAVDGLVVMSPELEALAGSLLVNKVPAMWAARSYPSLKTLASYVVDFLDRLRALQVTLPCGGLPVQAEGPSGRIPKKARIISSSLSSHSLVGPTLGDPASQLSRVVTRALKWLTAQMSRPRPTGPESQEPGPKGPNPTTLSLLAEQLPKVLWDSLPLIWMKPCEKTRLKEGARYKSPLYKTSERRGILSTTGHSTNYVLPILLGTDRPVAHWIKRGVALLCQLDD</sequence>
<dbReference type="AlphaFoldDB" id="A0A7R9JTQ4"/>